<name>A0A640S1X6_9ACTN</name>
<evidence type="ECO:0000259" key="2">
    <source>
        <dbReference type="Pfam" id="PF13391"/>
    </source>
</evidence>
<proteinExistence type="predicted"/>
<feature type="domain" description="ScoMcrA-like DNA sulfur-binding" evidence="3">
    <location>
        <begin position="26"/>
        <end position="172"/>
    </location>
</feature>
<keyword evidence="4" id="KW-0255">Endonuclease</keyword>
<evidence type="ECO:0000256" key="1">
    <source>
        <dbReference type="SAM" id="MobiDB-lite"/>
    </source>
</evidence>
<keyword evidence="4" id="KW-0378">Hydrolase</keyword>
<feature type="domain" description="HNH nuclease" evidence="2">
    <location>
        <begin position="207"/>
        <end position="260"/>
    </location>
</feature>
<dbReference type="Proteomes" id="UP000435837">
    <property type="component" value="Unassembled WGS sequence"/>
</dbReference>
<reference evidence="4 5" key="1">
    <citation type="submission" date="2019-12" db="EMBL/GenBank/DDBJ databases">
        <title>Whole genome shotgun sequence of Streptomyces caniferus NBRC 15389.</title>
        <authorList>
            <person name="Ichikawa N."/>
            <person name="Kimura A."/>
            <person name="Kitahashi Y."/>
            <person name="Komaki H."/>
            <person name="Tamura T."/>
        </authorList>
    </citation>
    <scope>NUCLEOTIDE SEQUENCE [LARGE SCALE GENOMIC DNA]</scope>
    <source>
        <strain evidence="4 5">NBRC 15389</strain>
    </source>
</reference>
<gene>
    <name evidence="4" type="ORF">Scani_12350</name>
</gene>
<protein>
    <submittedName>
        <fullName evidence="4">HNH endonuclease</fullName>
    </submittedName>
</protein>
<dbReference type="InterPro" id="IPR058813">
    <property type="entry name" value="DNA-SBD_ScoMcrA"/>
</dbReference>
<dbReference type="InterPro" id="IPR011396">
    <property type="entry name" value="PT_DNA_restrict"/>
</dbReference>
<dbReference type="AlphaFoldDB" id="A0A640S1X6"/>
<evidence type="ECO:0000313" key="5">
    <source>
        <dbReference type="Proteomes" id="UP000435837"/>
    </source>
</evidence>
<organism evidence="4 5">
    <name type="scientific">Streptomyces caniferus</name>
    <dbReference type="NCBI Taxonomy" id="285557"/>
    <lineage>
        <taxon>Bacteria</taxon>
        <taxon>Bacillati</taxon>
        <taxon>Actinomycetota</taxon>
        <taxon>Actinomycetes</taxon>
        <taxon>Kitasatosporales</taxon>
        <taxon>Streptomycetaceae</taxon>
        <taxon>Streptomyces</taxon>
    </lineage>
</organism>
<feature type="compositionally biased region" description="Basic and acidic residues" evidence="1">
    <location>
        <begin position="324"/>
        <end position="339"/>
    </location>
</feature>
<dbReference type="Pfam" id="PF13391">
    <property type="entry name" value="HNH_2"/>
    <property type="match status" value="1"/>
</dbReference>
<evidence type="ECO:0000313" key="4">
    <source>
        <dbReference type="EMBL" id="GFE04967.1"/>
    </source>
</evidence>
<comment type="caution">
    <text evidence="4">The sequence shown here is derived from an EMBL/GenBank/DDBJ whole genome shotgun (WGS) entry which is preliminary data.</text>
</comment>
<evidence type="ECO:0000259" key="3">
    <source>
        <dbReference type="Pfam" id="PF26340"/>
    </source>
</evidence>
<dbReference type="CDD" id="cd00085">
    <property type="entry name" value="HNHc"/>
    <property type="match status" value="1"/>
</dbReference>
<dbReference type="Pfam" id="PF26340">
    <property type="entry name" value="DNA-SBD_ScoMcrA"/>
    <property type="match status" value="1"/>
</dbReference>
<dbReference type="GO" id="GO:0004519">
    <property type="term" value="F:endonuclease activity"/>
    <property type="evidence" value="ECO:0007669"/>
    <property type="project" value="UniProtKB-KW"/>
</dbReference>
<accession>A0A640S1X6</accession>
<dbReference type="Gene3D" id="1.10.30.50">
    <property type="match status" value="1"/>
</dbReference>
<dbReference type="InterPro" id="IPR003615">
    <property type="entry name" value="HNH_nuc"/>
</dbReference>
<dbReference type="NCBIfam" id="NF045808">
    <property type="entry name" value="PT-DNA_restrict"/>
    <property type="match status" value="1"/>
</dbReference>
<feature type="region of interest" description="Disordered" evidence="1">
    <location>
        <begin position="324"/>
        <end position="361"/>
    </location>
</feature>
<dbReference type="EMBL" id="BLIN01000002">
    <property type="protein sequence ID" value="GFE04967.1"/>
    <property type="molecule type" value="Genomic_DNA"/>
</dbReference>
<sequence>MFPGQRVPCAGGGDCGCVGLQSFVMDWVERVGNLRQWAQNGARAPHKPLLMLYALGWFQRSPLRPMRYSEIEHDLSELLEDYGPTHRTSPSYPFHHLVNDGVWEVRTDSGAASPGTGVRVLRESGARGQLAGGLRAALSDDPALLGQLAQVLLDRHFPPSVHPDLTAAVGLDLEPADGTRIVVGQAPGRRRAGELRRDVLIAYEYRCAFCGFDGSIGRVPVGLEAAHVRWWAFQGPDDLANCLCLCSLHHKLFDRGVLGLDSGRRITVSREFVGQSQAARQHVLELTGRALIGPQNGSARVAPAHITWHTAQVFRGEPRIAEQHGPAERHGLTGRERHGVTKQHGRVPEQHGVTGQQGSTA</sequence>
<keyword evidence="4" id="KW-0540">Nuclease</keyword>